<name>A0A3E2GY75_SCYLI</name>
<dbReference type="STRING" id="5539.A0A3E2GY75"/>
<evidence type="ECO:0000313" key="1">
    <source>
        <dbReference type="EMBL" id="RFU26051.1"/>
    </source>
</evidence>
<reference evidence="1 2" key="1">
    <citation type="submission" date="2018-05" db="EMBL/GenBank/DDBJ databases">
        <title>Draft genome sequence of Scytalidium lignicola DSM 105466, a ubiquitous saprotrophic fungus.</title>
        <authorList>
            <person name="Buettner E."/>
            <person name="Gebauer A.M."/>
            <person name="Hofrichter M."/>
            <person name="Liers C."/>
            <person name="Kellner H."/>
        </authorList>
    </citation>
    <scope>NUCLEOTIDE SEQUENCE [LARGE SCALE GENOMIC DNA]</scope>
    <source>
        <strain evidence="1 2">DSM 105466</strain>
    </source>
</reference>
<dbReference type="EMBL" id="NCSJ02000288">
    <property type="protein sequence ID" value="RFU26051.1"/>
    <property type="molecule type" value="Genomic_DNA"/>
</dbReference>
<organism evidence="1 2">
    <name type="scientific">Scytalidium lignicola</name>
    <name type="common">Hyphomycete</name>
    <dbReference type="NCBI Taxonomy" id="5539"/>
    <lineage>
        <taxon>Eukaryota</taxon>
        <taxon>Fungi</taxon>
        <taxon>Dikarya</taxon>
        <taxon>Ascomycota</taxon>
        <taxon>Pezizomycotina</taxon>
        <taxon>Leotiomycetes</taxon>
        <taxon>Leotiomycetes incertae sedis</taxon>
        <taxon>Scytalidium</taxon>
    </lineage>
</organism>
<feature type="non-terminal residue" evidence="1">
    <location>
        <position position="348"/>
    </location>
</feature>
<accession>A0A3E2GY75</accession>
<dbReference type="Proteomes" id="UP000258309">
    <property type="component" value="Unassembled WGS sequence"/>
</dbReference>
<gene>
    <name evidence="1" type="ORF">B7463_g10282</name>
</gene>
<protein>
    <recommendedName>
        <fullName evidence="3">G domain-containing protein</fullName>
    </recommendedName>
</protein>
<proteinExistence type="predicted"/>
<dbReference type="AlphaFoldDB" id="A0A3E2GY75"/>
<comment type="caution">
    <text evidence="1">The sequence shown here is derived from an EMBL/GenBank/DDBJ whole genome shotgun (WGS) entry which is preliminary data.</text>
</comment>
<evidence type="ECO:0000313" key="2">
    <source>
        <dbReference type="Proteomes" id="UP000258309"/>
    </source>
</evidence>
<sequence>MAAIVELGGKDVINKPEGDPIEEAHYFEEIDDSEDDAEVELNKSSPWRIKELAKLLDATQGVATYASSGDKAYLCRWLNWYWKDNFPPRTYWRSTEGWENLEISGEKYLFVDTPGFGAHDLKDMFVFEDIVGCIAALGPFVTNISFVITKWDALHPDDVTRSRETLKKLKEDYLMPVLEPPSKYIGGCVYNHGIEICGKSNRQLRESTEQGKLQRISKAREFIHRRYSSINATGLQIQEEMIKGTDWRETEAAKVLNSVTEDTRLEIYRNRTLLLGKNDPLPEEEPVVGAPQNLEPSLSDKILEWLNIAKQMSLLFLQLHKEELASSFAVVSSAWERIKNWWSGPPPV</sequence>
<keyword evidence="2" id="KW-1185">Reference proteome</keyword>
<evidence type="ECO:0008006" key="3">
    <source>
        <dbReference type="Google" id="ProtNLM"/>
    </source>
</evidence>
<feature type="non-terminal residue" evidence="1">
    <location>
        <position position="1"/>
    </location>
</feature>
<dbReference type="OrthoDB" id="8954335at2759"/>